<dbReference type="Pfam" id="PF14281">
    <property type="entry name" value="PDDEXK_4"/>
    <property type="match status" value="1"/>
</dbReference>
<gene>
    <name evidence="1" type="ORF">MPL3365_30293</name>
</gene>
<reference evidence="1 2" key="1">
    <citation type="submission" date="2014-08" db="EMBL/GenBank/DDBJ databases">
        <authorList>
            <person name="Moulin Lionel"/>
        </authorList>
    </citation>
    <scope>NUCLEOTIDE SEQUENCE [LARGE SCALE GENOMIC DNA]</scope>
</reference>
<dbReference type="Proteomes" id="UP000046122">
    <property type="component" value="Unassembled WGS sequence"/>
</dbReference>
<evidence type="ECO:0000313" key="2">
    <source>
        <dbReference type="Proteomes" id="UP000046122"/>
    </source>
</evidence>
<protein>
    <recommendedName>
        <fullName evidence="3">PD-(D/E)XK nuclease family protein</fullName>
    </recommendedName>
</protein>
<dbReference type="EMBL" id="CCNE01000023">
    <property type="protein sequence ID" value="CDX58759.1"/>
    <property type="molecule type" value="Genomic_DNA"/>
</dbReference>
<proteinExistence type="predicted"/>
<evidence type="ECO:0008006" key="3">
    <source>
        <dbReference type="Google" id="ProtNLM"/>
    </source>
</evidence>
<dbReference type="AlphaFoldDB" id="A0A090GEA0"/>
<name>A0A090GEA0_MESPL</name>
<organism evidence="1 2">
    <name type="scientific">Mesorhizobium plurifarium</name>
    <dbReference type="NCBI Taxonomy" id="69974"/>
    <lineage>
        <taxon>Bacteria</taxon>
        <taxon>Pseudomonadati</taxon>
        <taxon>Pseudomonadota</taxon>
        <taxon>Alphaproteobacteria</taxon>
        <taxon>Hyphomicrobiales</taxon>
        <taxon>Phyllobacteriaceae</taxon>
        <taxon>Mesorhizobium</taxon>
    </lineage>
</organism>
<dbReference type="InterPro" id="IPR029470">
    <property type="entry name" value="PDDEXK_4"/>
</dbReference>
<evidence type="ECO:0000313" key="1">
    <source>
        <dbReference type="EMBL" id="CDX58759.1"/>
    </source>
</evidence>
<sequence>MSSVYVSSRTLNRVEEVMTDLVLCELAGTEPEFVAQLAHHLGLDDTYPVRSVRRSVHESSLGETDVEIVFANQSTSMAVLIENKIRATRMNRQFERYRLRGEEGVTKSLWDRFLVVLAAPQRYIDSLPLQEKELLDGCLTYEWIADWLEGHNRDRHAFKIHILREAILDSHAGYTKKRDTRMTAFHQGVYKIANSEFPGLRMAWVDKAGHDDSIIHLPHALPRRGDKLLLKAKMGTAELRVETRDPIAAESVLRELVDPDWRTTIAKSYAGVEVPVARVDPTLDFAEVEPHVRHFLEALVKLREFYLRREVAEAIEANRGMRRS</sequence>
<accession>A0A090GEA0</accession>